<dbReference type="Proteomes" id="UP000624243">
    <property type="component" value="Unassembled WGS sequence"/>
</dbReference>
<gene>
    <name evidence="1" type="ORF">HU758_005170</name>
</gene>
<reference evidence="1 2" key="1">
    <citation type="journal article" date="2020" name="Microorganisms">
        <title>Reliable Identification of Environmental Pseudomonas Isolates Using the rpoD Gene.</title>
        <authorList>
            <consortium name="The Broad Institute Genome Sequencing Platform"/>
            <person name="Girard L."/>
            <person name="Lood C."/>
            <person name="Rokni-Zadeh H."/>
            <person name="van Noort V."/>
            <person name="Lavigne R."/>
            <person name="De Mot R."/>
        </authorList>
    </citation>
    <scope>NUCLEOTIDE SEQUENCE [LARGE SCALE GENOMIC DNA]</scope>
    <source>
        <strain evidence="1 2">RW1P2</strain>
    </source>
</reference>
<proteinExistence type="predicted"/>
<accession>A0ACC5UJN9</accession>
<keyword evidence="2" id="KW-1185">Reference proteome</keyword>
<protein>
    <submittedName>
        <fullName evidence="1">SDR family oxidoreductase</fullName>
    </submittedName>
</protein>
<comment type="caution">
    <text evidence="1">The sequence shown here is derived from an EMBL/GenBank/DDBJ whole genome shotgun (WGS) entry which is preliminary data.</text>
</comment>
<name>A0ACC5UJN9_9PSED</name>
<organism evidence="1 2">
    <name type="scientific">Pseudomonas kurunegalensis</name>
    <dbReference type="NCBI Taxonomy" id="485880"/>
    <lineage>
        <taxon>Bacteria</taxon>
        <taxon>Pseudomonadati</taxon>
        <taxon>Pseudomonadota</taxon>
        <taxon>Gammaproteobacteria</taxon>
        <taxon>Pseudomonadales</taxon>
        <taxon>Pseudomonadaceae</taxon>
        <taxon>Pseudomonas</taxon>
    </lineage>
</organism>
<evidence type="ECO:0000313" key="1">
    <source>
        <dbReference type="EMBL" id="MBV4514598.1"/>
    </source>
</evidence>
<dbReference type="EMBL" id="JABWSB020000003">
    <property type="protein sequence ID" value="MBV4514598.1"/>
    <property type="molecule type" value="Genomic_DNA"/>
</dbReference>
<evidence type="ECO:0000313" key="2">
    <source>
        <dbReference type="Proteomes" id="UP000624243"/>
    </source>
</evidence>
<sequence length="259" mass="27057">MSALVSKLFDLTGKRVLVTGASSGLGLHFAKTLASAGARVAVAARRVDRLHDLVSGLRFEGHDARAYALDVTSRQSVIECIDAIEADFGGLDIVVNNAGVSDTKRVLDYDDQDWQAILDTNLKGAWIVAQESAKRMVKAGQGGSVINITSILASRTGGGVGPYCAAKAGLSHLTRSLALELARHGIRVNALAPGYIATEINDAFLTSDAGERLRARIPSRRFCTSSDLDGALLLLASEAGRGMTGAEIIVDGGHACAGL</sequence>